<dbReference type="SUPFAM" id="SSF103256">
    <property type="entry name" value="Hypothetical protein TM0160"/>
    <property type="match status" value="1"/>
</dbReference>
<dbReference type="InterPro" id="IPR003729">
    <property type="entry name" value="Bi_nuclease_dom"/>
</dbReference>
<proteinExistence type="predicted"/>
<dbReference type="Gene3D" id="3.10.690.10">
    <property type="entry name" value="Bifunctional nuclease domain"/>
    <property type="match status" value="1"/>
</dbReference>
<dbReference type="PANTHER" id="PTHR15160">
    <property type="entry name" value="VON HIPPEL-LINDAU PROTEIN"/>
    <property type="match status" value="1"/>
</dbReference>
<dbReference type="PROSITE" id="PS51658">
    <property type="entry name" value="BFN"/>
    <property type="match status" value="1"/>
</dbReference>
<accession>A0A1F6C5K3</accession>
<feature type="domain" description="BFN" evidence="1">
    <location>
        <begin position="1"/>
        <end position="133"/>
    </location>
</feature>
<name>A0A1F6C5K3_HANXR</name>
<evidence type="ECO:0000259" key="1">
    <source>
        <dbReference type="PROSITE" id="PS51658"/>
    </source>
</evidence>
<sequence length="163" mass="18300">MIQAAVTGIYTDPRLGTTAVVMLSEVHGKRVLPIWIEMNLALAISIELLNDKPKRPLAHDLIATVIRKLRARVVRVVISDLRDSVYYAQVLLESPAGLLEIDARPSDSIVLALKFKAPILIEEQVFEKRAKDGSKSDEDWAQELRDRLQQIPPEEFGSFNLDS</sequence>
<comment type="caution">
    <text evidence="2">The sequence shown here is derived from an EMBL/GenBank/DDBJ whole genome shotgun (WGS) entry which is preliminary data.</text>
</comment>
<protein>
    <recommendedName>
        <fullName evidence="1">BFN domain-containing protein</fullName>
    </recommendedName>
</protein>
<dbReference type="EMBL" id="MFKF01000414">
    <property type="protein sequence ID" value="OGG44157.1"/>
    <property type="molecule type" value="Genomic_DNA"/>
</dbReference>
<dbReference type="AlphaFoldDB" id="A0A1F6C5K3"/>
<evidence type="ECO:0000313" key="2">
    <source>
        <dbReference type="EMBL" id="OGG44157.1"/>
    </source>
</evidence>
<organism evidence="2 3">
    <name type="scientific">Handelsmanbacteria sp. (strain RIFCSPLOWO2_12_FULL_64_10)</name>
    <dbReference type="NCBI Taxonomy" id="1817868"/>
    <lineage>
        <taxon>Bacteria</taxon>
        <taxon>Candidatus Handelsmaniibacteriota</taxon>
    </lineage>
</organism>
<dbReference type="Proteomes" id="UP000178606">
    <property type="component" value="Unassembled WGS sequence"/>
</dbReference>
<dbReference type="InterPro" id="IPR036104">
    <property type="entry name" value="BFN_sf"/>
</dbReference>
<gene>
    <name evidence="2" type="ORF">A3F84_18355</name>
</gene>
<evidence type="ECO:0000313" key="3">
    <source>
        <dbReference type="Proteomes" id="UP000178606"/>
    </source>
</evidence>
<reference evidence="2 3" key="1">
    <citation type="journal article" date="2016" name="Nat. Commun.">
        <title>Thousands of microbial genomes shed light on interconnected biogeochemical processes in an aquifer system.</title>
        <authorList>
            <person name="Anantharaman K."/>
            <person name="Brown C.T."/>
            <person name="Hug L.A."/>
            <person name="Sharon I."/>
            <person name="Castelle C.J."/>
            <person name="Probst A.J."/>
            <person name="Thomas B.C."/>
            <person name="Singh A."/>
            <person name="Wilkins M.J."/>
            <person name="Karaoz U."/>
            <person name="Brodie E.L."/>
            <person name="Williams K.H."/>
            <person name="Hubbard S.S."/>
            <person name="Banfield J.F."/>
        </authorList>
    </citation>
    <scope>NUCLEOTIDE SEQUENCE [LARGE SCALE GENOMIC DNA]</scope>
    <source>
        <strain evidence="3">RIFCSPLOWO2_12_FULL_64_10</strain>
    </source>
</reference>
<dbReference type="Pfam" id="PF02577">
    <property type="entry name" value="BFN_dom"/>
    <property type="match status" value="1"/>
</dbReference>
<dbReference type="PANTHER" id="PTHR15160:SF1">
    <property type="entry name" value="VON HIPPEL-LINDAU DISEASE TUMOR SUPPRESSOR"/>
    <property type="match status" value="1"/>
</dbReference>
<dbReference type="GO" id="GO:0004518">
    <property type="term" value="F:nuclease activity"/>
    <property type="evidence" value="ECO:0007669"/>
    <property type="project" value="InterPro"/>
</dbReference>